<feature type="domain" description="Protein kinase" evidence="10">
    <location>
        <begin position="9"/>
        <end position="274"/>
    </location>
</feature>
<evidence type="ECO:0000259" key="10">
    <source>
        <dbReference type="PROSITE" id="PS50011"/>
    </source>
</evidence>
<feature type="binding site" evidence="7">
    <location>
        <position position="38"/>
    </location>
    <ligand>
        <name>ATP</name>
        <dbReference type="ChEBI" id="CHEBI:30616"/>
    </ligand>
</feature>
<dbReference type="HOGENOM" id="CLU_000288_63_44_4"/>
<dbReference type="PANTHER" id="PTHR43289">
    <property type="entry name" value="MITOGEN-ACTIVATED PROTEIN KINASE KINASE KINASE 20-RELATED"/>
    <property type="match status" value="1"/>
</dbReference>
<dbReference type="KEGG" id="dar:Daro_0438"/>
<feature type="transmembrane region" description="Helical" evidence="9">
    <location>
        <begin position="309"/>
        <end position="329"/>
    </location>
</feature>
<name>Q47IY6_DECAR</name>
<sequence>MAIEQLGRFKITGTLGQGAMGTVYRAHDPLIERTVAIKTVACAGLSKDEALAFEQRFYREAKSAGRLSHPNIVTIHDVGRNESLAFIAMEYLNGQSLRELLDSGVVLPPERCTEIAADVADGLAFAHANGVVHRDIKPANIMVLDNGSVKISDFGVALIPSGSTTVEGTAFGSPKYMSPEQVTGQKVDGRSDIFSLGAVLYEMLAGRPAFDGEELTAVLYQVLHAAPPLPSSFNPELPRVFDRLIAKSMAKDPDKRYQNATDLAADLRKCRRMLREARKKAEGDDQVRNKRQGRDASSPALVKVNPSPWLTAAALASVVSIVGALFWYYGSKPRFEAAPAVSVAENASSPLVPAPESLAPKVPGVATEGGSKAAKVKSESAASVPVALADGVVRLAIAPWGEVFVDGKMAGVSPPLTEVRLSPGKHHVEVRNTNFPPHRQVVEVVADKNIRIKHKFQ</sequence>
<evidence type="ECO:0000256" key="3">
    <source>
        <dbReference type="ARBA" id="ARBA00022679"/>
    </source>
</evidence>
<dbReference type="Gene3D" id="3.30.200.20">
    <property type="entry name" value="Phosphorylase Kinase, domain 1"/>
    <property type="match status" value="1"/>
</dbReference>
<evidence type="ECO:0000256" key="7">
    <source>
        <dbReference type="PROSITE-ProRule" id="PRU10141"/>
    </source>
</evidence>
<dbReference type="OrthoDB" id="9791419at2"/>
<protein>
    <recommendedName>
        <fullName evidence="1">non-specific serine/threonine protein kinase</fullName>
        <ecNumber evidence="1">2.7.11.1</ecNumber>
    </recommendedName>
</protein>
<dbReference type="EC" id="2.7.11.1" evidence="1"/>
<dbReference type="InterPro" id="IPR011009">
    <property type="entry name" value="Kinase-like_dom_sf"/>
</dbReference>
<dbReference type="Pfam" id="PF08308">
    <property type="entry name" value="PEGA"/>
    <property type="match status" value="1"/>
</dbReference>
<keyword evidence="2" id="KW-0723">Serine/threonine-protein kinase</keyword>
<dbReference type="PROSITE" id="PS50011">
    <property type="entry name" value="PROTEIN_KINASE_DOM"/>
    <property type="match status" value="1"/>
</dbReference>
<keyword evidence="9" id="KW-1133">Transmembrane helix</keyword>
<keyword evidence="6 7" id="KW-0067">ATP-binding</keyword>
<dbReference type="InterPro" id="IPR008271">
    <property type="entry name" value="Ser/Thr_kinase_AS"/>
</dbReference>
<dbReference type="Gene3D" id="1.10.510.10">
    <property type="entry name" value="Transferase(Phosphotransferase) domain 1"/>
    <property type="match status" value="1"/>
</dbReference>
<evidence type="ECO:0000256" key="2">
    <source>
        <dbReference type="ARBA" id="ARBA00022527"/>
    </source>
</evidence>
<evidence type="ECO:0000256" key="8">
    <source>
        <dbReference type="SAM" id="MobiDB-lite"/>
    </source>
</evidence>
<gene>
    <name evidence="11" type="ordered locus">Daro_0438</name>
</gene>
<dbReference type="InterPro" id="IPR000719">
    <property type="entry name" value="Prot_kinase_dom"/>
</dbReference>
<dbReference type="AlphaFoldDB" id="Q47IY6"/>
<dbReference type="InterPro" id="IPR017441">
    <property type="entry name" value="Protein_kinase_ATP_BS"/>
</dbReference>
<dbReference type="CDD" id="cd14014">
    <property type="entry name" value="STKc_PknB_like"/>
    <property type="match status" value="1"/>
</dbReference>
<keyword evidence="5 11" id="KW-0418">Kinase</keyword>
<evidence type="ECO:0000313" key="11">
    <source>
        <dbReference type="EMBL" id="AAZ45195.1"/>
    </source>
</evidence>
<dbReference type="GO" id="GO:0004674">
    <property type="term" value="F:protein serine/threonine kinase activity"/>
    <property type="evidence" value="ECO:0007669"/>
    <property type="project" value="UniProtKB-KW"/>
</dbReference>
<dbReference type="PROSITE" id="PS00108">
    <property type="entry name" value="PROTEIN_KINASE_ST"/>
    <property type="match status" value="1"/>
</dbReference>
<proteinExistence type="predicted"/>
<dbReference type="EMBL" id="CP000089">
    <property type="protein sequence ID" value="AAZ45195.1"/>
    <property type="molecule type" value="Genomic_DNA"/>
</dbReference>
<keyword evidence="9" id="KW-0812">Transmembrane</keyword>
<dbReference type="SMART" id="SM00220">
    <property type="entry name" value="S_TKc"/>
    <property type="match status" value="1"/>
</dbReference>
<reference evidence="11" key="1">
    <citation type="submission" date="2005-08" db="EMBL/GenBank/DDBJ databases">
        <title>Complete sequence of Dechloromonas aromatica RCB.</title>
        <authorList>
            <person name="Salinero K.K."/>
            <person name="Copeland A."/>
            <person name="Lucas S."/>
            <person name="Lapidus A."/>
            <person name="Barry K."/>
            <person name="Detter J.C."/>
            <person name="Glavina T."/>
            <person name="Hammon N."/>
            <person name="Israni S."/>
            <person name="Pitluck S."/>
            <person name="Di Bartolo G."/>
            <person name="Trong S."/>
            <person name="Schmutz J."/>
            <person name="Larimer F."/>
            <person name="Land M."/>
            <person name="Ivanova N."/>
            <person name="Richardson P."/>
        </authorList>
    </citation>
    <scope>NUCLEOTIDE SEQUENCE</scope>
    <source>
        <strain evidence="11">RCB</strain>
    </source>
</reference>
<evidence type="ECO:0000256" key="4">
    <source>
        <dbReference type="ARBA" id="ARBA00022741"/>
    </source>
</evidence>
<keyword evidence="9" id="KW-0472">Membrane</keyword>
<keyword evidence="3" id="KW-0808">Transferase</keyword>
<dbReference type="eggNOG" id="COG0515">
    <property type="taxonomic scope" value="Bacteria"/>
</dbReference>
<dbReference type="InterPro" id="IPR013229">
    <property type="entry name" value="PEGA"/>
</dbReference>
<evidence type="ECO:0000256" key="1">
    <source>
        <dbReference type="ARBA" id="ARBA00012513"/>
    </source>
</evidence>
<dbReference type="Pfam" id="PF00069">
    <property type="entry name" value="Pkinase"/>
    <property type="match status" value="1"/>
</dbReference>
<accession>Q47IY6</accession>
<organism evidence="11">
    <name type="scientific">Dechloromonas aromatica (strain RCB)</name>
    <dbReference type="NCBI Taxonomy" id="159087"/>
    <lineage>
        <taxon>Bacteria</taxon>
        <taxon>Pseudomonadati</taxon>
        <taxon>Pseudomonadota</taxon>
        <taxon>Betaproteobacteria</taxon>
        <taxon>Rhodocyclales</taxon>
        <taxon>Azonexaceae</taxon>
        <taxon>Dechloromonas</taxon>
    </lineage>
</organism>
<dbReference type="STRING" id="159087.Daro_0438"/>
<dbReference type="PANTHER" id="PTHR43289:SF6">
    <property type="entry name" value="SERINE_THREONINE-PROTEIN KINASE NEKL-3"/>
    <property type="match status" value="1"/>
</dbReference>
<feature type="compositionally biased region" description="Basic and acidic residues" evidence="8">
    <location>
        <begin position="277"/>
        <end position="294"/>
    </location>
</feature>
<feature type="region of interest" description="Disordered" evidence="8">
    <location>
        <begin position="277"/>
        <end position="300"/>
    </location>
</feature>
<evidence type="ECO:0000256" key="9">
    <source>
        <dbReference type="SAM" id="Phobius"/>
    </source>
</evidence>
<dbReference type="PROSITE" id="PS00107">
    <property type="entry name" value="PROTEIN_KINASE_ATP"/>
    <property type="match status" value="1"/>
</dbReference>
<keyword evidence="4 7" id="KW-0547">Nucleotide-binding</keyword>
<dbReference type="SUPFAM" id="SSF56112">
    <property type="entry name" value="Protein kinase-like (PK-like)"/>
    <property type="match status" value="1"/>
</dbReference>
<evidence type="ECO:0000256" key="6">
    <source>
        <dbReference type="ARBA" id="ARBA00022840"/>
    </source>
</evidence>
<dbReference type="GO" id="GO:0005524">
    <property type="term" value="F:ATP binding"/>
    <property type="evidence" value="ECO:0007669"/>
    <property type="project" value="UniProtKB-UniRule"/>
</dbReference>
<evidence type="ECO:0000256" key="5">
    <source>
        <dbReference type="ARBA" id="ARBA00022777"/>
    </source>
</evidence>
<dbReference type="FunFam" id="1.10.510.10:FF:000021">
    <property type="entry name" value="Serine/threonine protein kinase"/>
    <property type="match status" value="1"/>
</dbReference>